<evidence type="ECO:0000259" key="23">
    <source>
        <dbReference type="PROSITE" id="PS51762"/>
    </source>
</evidence>
<feature type="active site" description="Proton donor" evidence="19">
    <location>
        <position position="131"/>
    </location>
</feature>
<keyword evidence="16" id="KW-0961">Cell wall biogenesis/degradation</keyword>
<proteinExistence type="inferred from homology"/>
<evidence type="ECO:0000256" key="6">
    <source>
        <dbReference type="ARBA" id="ARBA00022622"/>
    </source>
</evidence>
<keyword evidence="7" id="KW-0328">Glycosyltransferase</keyword>
<evidence type="ECO:0000256" key="17">
    <source>
        <dbReference type="ARBA" id="ARBA00038074"/>
    </source>
</evidence>
<keyword evidence="14" id="KW-0449">Lipoprotein</keyword>
<comment type="similarity">
    <text evidence="17">Belongs to the glycosyl hydrolase 16 family. CRH1 subfamily.</text>
</comment>
<dbReference type="KEGG" id="ndi:NDAI_0C03030"/>
<dbReference type="eggNOG" id="ENOG502QQ71">
    <property type="taxonomic scope" value="Eukaryota"/>
</dbReference>
<dbReference type="InterPro" id="IPR017168">
    <property type="entry name" value="CHR-like"/>
</dbReference>
<evidence type="ECO:0000256" key="3">
    <source>
        <dbReference type="ARBA" id="ARBA00004589"/>
    </source>
</evidence>
<dbReference type="EMBL" id="HE580269">
    <property type="protein sequence ID" value="CCD23963.1"/>
    <property type="molecule type" value="Genomic_DNA"/>
</dbReference>
<dbReference type="SUPFAM" id="SSF49899">
    <property type="entry name" value="Concanavalin A-like lectins/glucanases"/>
    <property type="match status" value="1"/>
</dbReference>
<evidence type="ECO:0000256" key="7">
    <source>
        <dbReference type="ARBA" id="ARBA00022676"/>
    </source>
</evidence>
<dbReference type="EC" id="3.2.-.-" evidence="18"/>
<dbReference type="GO" id="GO:0000131">
    <property type="term" value="C:incipient cellular bud site"/>
    <property type="evidence" value="ECO:0007669"/>
    <property type="project" value="EnsemblFungi"/>
</dbReference>
<evidence type="ECO:0000256" key="13">
    <source>
        <dbReference type="ARBA" id="ARBA00023180"/>
    </source>
</evidence>
<dbReference type="GO" id="GO:0008843">
    <property type="term" value="F:endochitinase activity"/>
    <property type="evidence" value="ECO:0007669"/>
    <property type="project" value="UniProtKB-EC"/>
</dbReference>
<evidence type="ECO:0000256" key="8">
    <source>
        <dbReference type="ARBA" id="ARBA00022679"/>
    </source>
</evidence>
<evidence type="ECO:0000313" key="24">
    <source>
        <dbReference type="EMBL" id="CCD23963.1"/>
    </source>
</evidence>
<dbReference type="PIRSF" id="PIRSF037299">
    <property type="entry name" value="Glycosidase_CRH1_prd"/>
    <property type="match status" value="1"/>
</dbReference>
<dbReference type="PANTHER" id="PTHR10963">
    <property type="entry name" value="GLYCOSYL HYDROLASE-RELATED"/>
    <property type="match status" value="1"/>
</dbReference>
<evidence type="ECO:0000256" key="4">
    <source>
        <dbReference type="ARBA" id="ARBA00022512"/>
    </source>
</evidence>
<dbReference type="Gene3D" id="2.60.120.200">
    <property type="match status" value="1"/>
</dbReference>
<dbReference type="GO" id="GO:0005975">
    <property type="term" value="P:carbohydrate metabolic process"/>
    <property type="evidence" value="ECO:0007669"/>
    <property type="project" value="InterPro"/>
</dbReference>
<protein>
    <recommendedName>
        <fullName evidence="18">Crh-like protein</fullName>
        <ecNumber evidence="18">3.2.-.-</ecNumber>
    </recommendedName>
</protein>
<keyword evidence="12 20" id="KW-1015">Disulfide bond</keyword>
<keyword evidence="9 22" id="KW-0732">Signal</keyword>
<evidence type="ECO:0000256" key="15">
    <source>
        <dbReference type="ARBA" id="ARBA00023295"/>
    </source>
</evidence>
<feature type="chain" id="PRO_5003411201" description="Crh-like protein" evidence="22">
    <location>
        <begin position="27"/>
        <end position="468"/>
    </location>
</feature>
<keyword evidence="8" id="KW-0808">Transferase</keyword>
<dbReference type="InterPro" id="IPR013320">
    <property type="entry name" value="ConA-like_dom_sf"/>
</dbReference>
<dbReference type="FunFam" id="2.60.120.200:FF:000162">
    <property type="entry name" value="Glycosidase"/>
    <property type="match status" value="1"/>
</dbReference>
<evidence type="ECO:0000256" key="20">
    <source>
        <dbReference type="PIRSR" id="PIRSR037299-2"/>
    </source>
</evidence>
<name>G0W852_NAUDC</name>
<evidence type="ECO:0000256" key="12">
    <source>
        <dbReference type="ARBA" id="ARBA00023157"/>
    </source>
</evidence>
<comment type="catalytic activity">
    <reaction evidence="1">
        <text>Random endo-hydrolysis of N-acetyl-beta-D-glucosaminide (1-&gt;4)-beta-linkages in chitin and chitodextrins.</text>
        <dbReference type="EC" id="3.2.1.14"/>
    </reaction>
</comment>
<feature type="region of interest" description="Disordered" evidence="21">
    <location>
        <begin position="337"/>
        <end position="392"/>
    </location>
</feature>
<evidence type="ECO:0000313" key="25">
    <source>
        <dbReference type="Proteomes" id="UP000000689"/>
    </source>
</evidence>
<dbReference type="OMA" id="DDDNWEG"/>
<dbReference type="CDD" id="cd02183">
    <property type="entry name" value="GH16_fungal_CRH1_transglycosylase"/>
    <property type="match status" value="1"/>
</dbReference>
<feature type="region of interest" description="Disordered" evidence="21">
    <location>
        <begin position="297"/>
        <end position="322"/>
    </location>
</feature>
<evidence type="ECO:0000256" key="1">
    <source>
        <dbReference type="ARBA" id="ARBA00000822"/>
    </source>
</evidence>
<accession>G0W852</accession>
<evidence type="ECO:0000256" key="16">
    <source>
        <dbReference type="ARBA" id="ARBA00023316"/>
    </source>
</evidence>
<organism evidence="24 25">
    <name type="scientific">Naumovozyma dairenensis (strain ATCC 10597 / BCRC 20456 / CBS 421 / NBRC 0211 / NRRL Y-12639)</name>
    <name type="common">Saccharomyces dairenensis</name>
    <dbReference type="NCBI Taxonomy" id="1071378"/>
    <lineage>
        <taxon>Eukaryota</taxon>
        <taxon>Fungi</taxon>
        <taxon>Dikarya</taxon>
        <taxon>Ascomycota</taxon>
        <taxon>Saccharomycotina</taxon>
        <taxon>Saccharomycetes</taxon>
        <taxon>Saccharomycetales</taxon>
        <taxon>Saccharomycetaceae</taxon>
        <taxon>Naumovozyma</taxon>
    </lineage>
</organism>
<dbReference type="Proteomes" id="UP000000689">
    <property type="component" value="Chromosome 3"/>
</dbReference>
<dbReference type="STRING" id="1071378.G0W852"/>
<dbReference type="AlphaFoldDB" id="G0W852"/>
<keyword evidence="6" id="KW-0336">GPI-anchor</keyword>
<evidence type="ECO:0000256" key="22">
    <source>
        <dbReference type="SAM" id="SignalP"/>
    </source>
</evidence>
<keyword evidence="4" id="KW-0134">Cell wall</keyword>
<sequence>MVRLQYSTKHLLIPLILSSNLHTVLADSSTVSCNPLSATNCASNPALATSFAEDFSSEPDRFIDQKHAGTITYGGDGMNMTLAKRFDNPSLKSDFYIMYGKVEVILKAGSGTGIISSFYLQSDDLDEIDIEWVGGDGTQFQSNYFSKGSVVTYDRGEFHTVSSPQTEYHNYTLDWAMDKTTWYLDGTPVRVLPNTTSEGYPQTPMYIMMGIWAGGDPSNEPGTIEWAGGLTDYSQAPFTMGIKRVIVTDYSTGKTYSYDDQSGSWESIRAEDGTVNGRYEQAQEDFALLAQDQSISGATSSSTSSSKVSSSTVSSSTSSSSISSSSVLTSAVIFSSPSSSASSIPSSSSASSSSSSSSVETTTRSLTSKNSTSSSNIYVSSSPTTSSSSSMSSARTVLSSSSTRITSSSSSSSSSVSISGSPTSTSTSSSHSGSSTSHSVETSSAAATAVVFFNRGITFLLVFICSLI</sequence>
<keyword evidence="5" id="KW-0964">Secreted</keyword>
<comment type="subcellular location">
    <subcellularLocation>
        <location evidence="3">Membrane</location>
        <topology evidence="3">Lipid-anchor</topology>
        <topology evidence="3">GPI-anchor</topology>
    </subcellularLocation>
    <subcellularLocation>
        <location evidence="2">Secreted</location>
        <location evidence="2">Cell wall</location>
    </subcellularLocation>
</comment>
<dbReference type="PANTHER" id="PTHR10963:SF68">
    <property type="entry name" value="GLYCOSIDASE CRH1-RELATED"/>
    <property type="match status" value="1"/>
</dbReference>
<feature type="disulfide bond" evidence="20">
    <location>
        <begin position="33"/>
        <end position="41"/>
    </location>
</feature>
<dbReference type="PROSITE" id="PS51762">
    <property type="entry name" value="GH16_2"/>
    <property type="match status" value="1"/>
</dbReference>
<dbReference type="GO" id="GO:0006030">
    <property type="term" value="P:chitin metabolic process"/>
    <property type="evidence" value="ECO:0007669"/>
    <property type="project" value="EnsemblFungi"/>
</dbReference>
<evidence type="ECO:0000256" key="14">
    <source>
        <dbReference type="ARBA" id="ARBA00023288"/>
    </source>
</evidence>
<dbReference type="Pfam" id="PF00722">
    <property type="entry name" value="Glyco_hydro_16"/>
    <property type="match status" value="1"/>
</dbReference>
<dbReference type="GO" id="GO:0009277">
    <property type="term" value="C:fungal-type cell wall"/>
    <property type="evidence" value="ECO:0007669"/>
    <property type="project" value="EnsemblFungi"/>
</dbReference>
<keyword evidence="11 18" id="KW-0472">Membrane</keyword>
<dbReference type="RefSeq" id="XP_003669206.1">
    <property type="nucleotide sequence ID" value="XM_003669158.1"/>
</dbReference>
<evidence type="ECO:0000256" key="10">
    <source>
        <dbReference type="ARBA" id="ARBA00022801"/>
    </source>
</evidence>
<dbReference type="InterPro" id="IPR050546">
    <property type="entry name" value="Glycosyl_Hydrlase_16"/>
</dbReference>
<evidence type="ECO:0000256" key="21">
    <source>
        <dbReference type="SAM" id="MobiDB-lite"/>
    </source>
</evidence>
<feature type="active site" description="Nucleophile" evidence="19">
    <location>
        <position position="127"/>
    </location>
</feature>
<evidence type="ECO:0000256" key="5">
    <source>
        <dbReference type="ARBA" id="ARBA00022525"/>
    </source>
</evidence>
<dbReference type="InterPro" id="IPR000757">
    <property type="entry name" value="Beta-glucanase-like"/>
</dbReference>
<evidence type="ECO:0000256" key="19">
    <source>
        <dbReference type="PIRSR" id="PIRSR037299-1"/>
    </source>
</evidence>
<dbReference type="HOGENOM" id="CLU_027506_2_2_1"/>
<keyword evidence="13" id="KW-0325">Glycoprotein</keyword>
<keyword evidence="10 18" id="KW-0378">Hydrolase</keyword>
<keyword evidence="25" id="KW-1185">Reference proteome</keyword>
<evidence type="ECO:0000256" key="9">
    <source>
        <dbReference type="ARBA" id="ARBA00022729"/>
    </source>
</evidence>
<gene>
    <name evidence="24" type="primary">NDAI0C03030</name>
    <name evidence="24" type="ordered locus">NDAI_0C03030</name>
</gene>
<feature type="domain" description="GH16" evidence="23">
    <location>
        <begin position="29"/>
        <end position="242"/>
    </location>
</feature>
<dbReference type="GO" id="GO:0098552">
    <property type="term" value="C:side of membrane"/>
    <property type="evidence" value="ECO:0007669"/>
    <property type="project" value="UniProtKB-KW"/>
</dbReference>
<dbReference type="OrthoDB" id="4781at2759"/>
<dbReference type="GeneID" id="11496757"/>
<feature type="region of interest" description="Disordered" evidence="21">
    <location>
        <begin position="404"/>
        <end position="439"/>
    </location>
</feature>
<dbReference type="GO" id="GO:0031505">
    <property type="term" value="P:fungal-type cell wall organization"/>
    <property type="evidence" value="ECO:0007669"/>
    <property type="project" value="EnsemblFungi"/>
</dbReference>
<evidence type="ECO:0000256" key="18">
    <source>
        <dbReference type="PIRNR" id="PIRNR037299"/>
    </source>
</evidence>
<reference evidence="24 25" key="1">
    <citation type="journal article" date="2011" name="Proc. Natl. Acad. Sci. U.S.A.">
        <title>Evolutionary erosion of yeast sex chromosomes by mating-type switching accidents.</title>
        <authorList>
            <person name="Gordon J.L."/>
            <person name="Armisen D."/>
            <person name="Proux-Wera E."/>
            <person name="Oheigeartaigh S.S."/>
            <person name="Byrne K.P."/>
            <person name="Wolfe K.H."/>
        </authorList>
    </citation>
    <scope>NUCLEOTIDE SEQUENCE [LARGE SCALE GENOMIC DNA]</scope>
    <source>
        <strain evidence="25">ATCC 10597 / BCRC 20456 / CBS 421 / NBRC 0211 / NRRL Y-12639</strain>
    </source>
</reference>
<feature type="signal peptide" evidence="22">
    <location>
        <begin position="1"/>
        <end position="26"/>
    </location>
</feature>
<evidence type="ECO:0000256" key="2">
    <source>
        <dbReference type="ARBA" id="ARBA00004191"/>
    </source>
</evidence>
<evidence type="ECO:0000256" key="11">
    <source>
        <dbReference type="ARBA" id="ARBA00023136"/>
    </source>
</evidence>
<dbReference type="GO" id="GO:0016757">
    <property type="term" value="F:glycosyltransferase activity"/>
    <property type="evidence" value="ECO:0007669"/>
    <property type="project" value="UniProtKB-KW"/>
</dbReference>
<keyword evidence="15" id="KW-0326">Glycosidase</keyword>